<dbReference type="PANTHER" id="PTHR11071">
    <property type="entry name" value="PEPTIDYL-PROLYL CIS-TRANS ISOMERASE"/>
    <property type="match status" value="1"/>
</dbReference>
<dbReference type="EMBL" id="HBGF01034777">
    <property type="protein sequence ID" value="CAD9132605.1"/>
    <property type="molecule type" value="Transcribed_RNA"/>
</dbReference>
<feature type="domain" description="PPIase cyclophilin-type" evidence="2">
    <location>
        <begin position="46"/>
        <end position="218"/>
    </location>
</feature>
<accession>A0A7S1QCX4</accession>
<dbReference type="PRINTS" id="PR00153">
    <property type="entry name" value="CSAPPISMRASE"/>
</dbReference>
<dbReference type="GO" id="GO:0016018">
    <property type="term" value="F:cyclosporin A binding"/>
    <property type="evidence" value="ECO:0007669"/>
    <property type="project" value="TreeGrafter"/>
</dbReference>
<dbReference type="PANTHER" id="PTHR11071:SF488">
    <property type="entry name" value="PEPTIDYL-PROLYL CIS-TRANS ISOMERASE"/>
    <property type="match status" value="1"/>
</dbReference>
<name>A0A7S1QCX4_NEODS</name>
<comment type="similarity">
    <text evidence="1">Belongs to the cyclophilin-type PPIase family.</text>
</comment>
<dbReference type="InterPro" id="IPR002130">
    <property type="entry name" value="Cyclophilin-type_PPIase_dom"/>
</dbReference>
<evidence type="ECO:0000313" key="3">
    <source>
        <dbReference type="EMBL" id="CAD9132605.1"/>
    </source>
</evidence>
<dbReference type="EC" id="5.2.1.8" evidence="1"/>
<comment type="function">
    <text evidence="1">PPIases accelerate the folding of proteins. It catalyzes the cis-trans isomerization of proline imidic peptide bonds in oligopeptides.</text>
</comment>
<evidence type="ECO:0000259" key="2">
    <source>
        <dbReference type="PROSITE" id="PS50072"/>
    </source>
</evidence>
<dbReference type="CDD" id="cd00317">
    <property type="entry name" value="cyclophilin"/>
    <property type="match status" value="1"/>
</dbReference>
<keyword evidence="1" id="KW-0413">Isomerase</keyword>
<dbReference type="InterPro" id="IPR029000">
    <property type="entry name" value="Cyclophilin-like_dom_sf"/>
</dbReference>
<dbReference type="GO" id="GO:0005634">
    <property type="term" value="C:nucleus"/>
    <property type="evidence" value="ECO:0007669"/>
    <property type="project" value="TreeGrafter"/>
</dbReference>
<dbReference type="GO" id="GO:0097014">
    <property type="term" value="C:ciliary plasm"/>
    <property type="evidence" value="ECO:0007669"/>
    <property type="project" value="TreeGrafter"/>
</dbReference>
<dbReference type="SUPFAM" id="SSF50891">
    <property type="entry name" value="Cyclophilin-like"/>
    <property type="match status" value="1"/>
</dbReference>
<gene>
    <name evidence="3" type="ORF">NDES1114_LOCUS23313</name>
</gene>
<keyword evidence="1" id="KW-0697">Rotamase</keyword>
<dbReference type="Gene3D" id="2.40.100.10">
    <property type="entry name" value="Cyclophilin-like"/>
    <property type="match status" value="1"/>
</dbReference>
<evidence type="ECO:0000256" key="1">
    <source>
        <dbReference type="RuleBase" id="RU363019"/>
    </source>
</evidence>
<organism evidence="3">
    <name type="scientific">Neobodo designis</name>
    <name type="common">Flagellated protozoan</name>
    <name type="synonym">Bodo designis</name>
    <dbReference type="NCBI Taxonomy" id="312471"/>
    <lineage>
        <taxon>Eukaryota</taxon>
        <taxon>Discoba</taxon>
        <taxon>Euglenozoa</taxon>
        <taxon>Kinetoplastea</taxon>
        <taxon>Metakinetoplastina</taxon>
        <taxon>Neobodonida</taxon>
        <taxon>Neobodo</taxon>
    </lineage>
</organism>
<dbReference type="GO" id="GO:0003755">
    <property type="term" value="F:peptidyl-prolyl cis-trans isomerase activity"/>
    <property type="evidence" value="ECO:0007669"/>
    <property type="project" value="UniProtKB-UniRule"/>
</dbReference>
<dbReference type="GO" id="GO:0006457">
    <property type="term" value="P:protein folding"/>
    <property type="evidence" value="ECO:0007669"/>
    <property type="project" value="TreeGrafter"/>
</dbReference>
<protein>
    <recommendedName>
        <fullName evidence="1">Peptidyl-prolyl cis-trans isomerase</fullName>
        <shortName evidence="1">PPIase</shortName>
        <ecNumber evidence="1">5.2.1.8</ecNumber>
    </recommendedName>
</protein>
<comment type="catalytic activity">
    <reaction evidence="1">
        <text>[protein]-peptidylproline (omega=180) = [protein]-peptidylproline (omega=0)</text>
        <dbReference type="Rhea" id="RHEA:16237"/>
        <dbReference type="Rhea" id="RHEA-COMP:10747"/>
        <dbReference type="Rhea" id="RHEA-COMP:10748"/>
        <dbReference type="ChEBI" id="CHEBI:83833"/>
        <dbReference type="ChEBI" id="CHEBI:83834"/>
        <dbReference type="EC" id="5.2.1.8"/>
    </reaction>
</comment>
<sequence>MFRAGASSCLRLAKGYDSTIKAYMVFALSREPLSALPDSAEIETHRVDFELWGKKCPMAVENFARCCTGEMVLPPIPATEGLEDPTWADTLKPQLTYKETMLHKVIPGFAVLGGDMSIGHKEQHGTVCAFGDDFDAPEELEMQSFNKKGLLGTAVSAPHKNHSQFFVLMDENGKHLDGTCICFGRVTSGLDFLERVCRGPVDAHGRPAVPIRVVDCGAKV</sequence>
<reference evidence="3" key="1">
    <citation type="submission" date="2021-01" db="EMBL/GenBank/DDBJ databases">
        <authorList>
            <person name="Corre E."/>
            <person name="Pelletier E."/>
            <person name="Niang G."/>
            <person name="Scheremetjew M."/>
            <person name="Finn R."/>
            <person name="Kale V."/>
            <person name="Holt S."/>
            <person name="Cochrane G."/>
            <person name="Meng A."/>
            <person name="Brown T."/>
            <person name="Cohen L."/>
        </authorList>
    </citation>
    <scope>NUCLEOTIDE SEQUENCE</scope>
    <source>
        <strain evidence="3">CCAP 1951/1</strain>
    </source>
</reference>
<dbReference type="AlphaFoldDB" id="A0A7S1QCX4"/>
<proteinExistence type="inferred from homology"/>
<dbReference type="Pfam" id="PF00160">
    <property type="entry name" value="Pro_isomerase"/>
    <property type="match status" value="1"/>
</dbReference>
<dbReference type="PROSITE" id="PS50072">
    <property type="entry name" value="CSA_PPIASE_2"/>
    <property type="match status" value="1"/>
</dbReference>